<protein>
    <submittedName>
        <fullName evidence="1">Uncharacterized protein</fullName>
    </submittedName>
</protein>
<comment type="caution">
    <text evidence="1">The sequence shown here is derived from an EMBL/GenBank/DDBJ whole genome shotgun (WGS) entry which is preliminary data.</text>
</comment>
<reference evidence="1 2" key="1">
    <citation type="journal article" date="2020" name="Cell">
        <title>Large-Scale Comparative Analyses of Tick Genomes Elucidate Their Genetic Diversity and Vector Capacities.</title>
        <authorList>
            <consortium name="Tick Genome and Microbiome Consortium (TIGMIC)"/>
            <person name="Jia N."/>
            <person name="Wang J."/>
            <person name="Shi W."/>
            <person name="Du L."/>
            <person name="Sun Y."/>
            <person name="Zhan W."/>
            <person name="Jiang J.F."/>
            <person name="Wang Q."/>
            <person name="Zhang B."/>
            <person name="Ji P."/>
            <person name="Bell-Sakyi L."/>
            <person name="Cui X.M."/>
            <person name="Yuan T.T."/>
            <person name="Jiang B.G."/>
            <person name="Yang W.F."/>
            <person name="Lam T.T."/>
            <person name="Chang Q.C."/>
            <person name="Ding S.J."/>
            <person name="Wang X.J."/>
            <person name="Zhu J.G."/>
            <person name="Ruan X.D."/>
            <person name="Zhao L."/>
            <person name="Wei J.T."/>
            <person name="Ye R.Z."/>
            <person name="Que T.C."/>
            <person name="Du C.H."/>
            <person name="Zhou Y.H."/>
            <person name="Cheng J.X."/>
            <person name="Dai P.F."/>
            <person name="Guo W.B."/>
            <person name="Han X.H."/>
            <person name="Huang E.J."/>
            <person name="Li L.F."/>
            <person name="Wei W."/>
            <person name="Gao Y.C."/>
            <person name="Liu J.Z."/>
            <person name="Shao H.Z."/>
            <person name="Wang X."/>
            <person name="Wang C.C."/>
            <person name="Yang T.C."/>
            <person name="Huo Q.B."/>
            <person name="Li W."/>
            <person name="Chen H.Y."/>
            <person name="Chen S.E."/>
            <person name="Zhou L.G."/>
            <person name="Ni X.B."/>
            <person name="Tian J.H."/>
            <person name="Sheng Y."/>
            <person name="Liu T."/>
            <person name="Pan Y.S."/>
            <person name="Xia L.Y."/>
            <person name="Li J."/>
            <person name="Zhao F."/>
            <person name="Cao W.C."/>
        </authorList>
    </citation>
    <scope>NUCLEOTIDE SEQUENCE [LARGE SCALE GENOMIC DNA]</scope>
    <source>
        <strain evidence="1">Iper-2018</strain>
    </source>
</reference>
<dbReference type="EMBL" id="JABSTQ010009223">
    <property type="protein sequence ID" value="KAG0431429.1"/>
    <property type="molecule type" value="Genomic_DNA"/>
</dbReference>
<organism evidence="1 2">
    <name type="scientific">Ixodes persulcatus</name>
    <name type="common">Taiga tick</name>
    <dbReference type="NCBI Taxonomy" id="34615"/>
    <lineage>
        <taxon>Eukaryota</taxon>
        <taxon>Metazoa</taxon>
        <taxon>Ecdysozoa</taxon>
        <taxon>Arthropoda</taxon>
        <taxon>Chelicerata</taxon>
        <taxon>Arachnida</taxon>
        <taxon>Acari</taxon>
        <taxon>Parasitiformes</taxon>
        <taxon>Ixodida</taxon>
        <taxon>Ixodoidea</taxon>
        <taxon>Ixodidae</taxon>
        <taxon>Ixodinae</taxon>
        <taxon>Ixodes</taxon>
    </lineage>
</organism>
<accession>A0AC60QCI4</accession>
<sequence>MLSPAATLAGSVMVDMWKTPVPLQISLHLESPRKLRQPRRESGGAVEASETTSVVPEAIFSPPVFEGNLATVGAGRVGELGLSGDELGSPSGNLEEGERCAQTVGTGDGNMVPRVPESGTLFHKCELCFGAFRRKRASSSSSSLAACDFLRPGSARVPATTRDPWEVDLDLLHQSGPGLLTEGAGDSVGLLPVGNGAVAESSPAVSSTGTCEVPGHGSLPDLKPSLAPGKETMLPTTSRSAGGPDSCSWQTAWSFRLRRRPIMVALSPLASPSSGDSLNSETWNPDSTHGHPSARESLRQAAASSLRGERLWRGDLVVGGQLCTPGPGNPDSYRKPIWGRRGVQLQKGDDRERQPGTSLREDLIRAQREAVGREPPETFQGQRLWAIAGEAISGDDFLRPINDYIRNVFFLNQRRLAGGGAGAESRTQDFFHKRPADCAREVLDVPAEAGPNGEICIFFPDTAKEFREARLPLNSAPGLDGFTARLLRTVPPTILRVLLNLLMLLGRVPAALQAGRTVLIPKSSPATEAGHFRPITVAPVIQRLLHKVLAQRFTAANELLLATAIAKAKQLLRPLYMASVDLTKAFDRVSTKAIVPGAVRAGLADNFGESLLVKPTTGVLQGDPLSPTVFNLVLDEYLTTTDNNVGFTSGEFRLNAMDFAVDLLVFASTRRGLQERLNELAEFLEPRGLRVNVAKSFILVLQPSGREKKLKVETDPAFCIRGQPLSVVTTATIWRYMAVQFSSQGRIRGVVDRDLRELIEKVTRAPLKPQQRLFILRGFLLPRLHHRLVLGL</sequence>
<keyword evidence="2" id="KW-1185">Reference proteome</keyword>
<gene>
    <name evidence="1" type="ORF">HPB47_021795</name>
</gene>
<name>A0AC60QCI4_IXOPE</name>
<evidence type="ECO:0000313" key="1">
    <source>
        <dbReference type="EMBL" id="KAG0431429.1"/>
    </source>
</evidence>
<proteinExistence type="predicted"/>
<evidence type="ECO:0000313" key="2">
    <source>
        <dbReference type="Proteomes" id="UP000805193"/>
    </source>
</evidence>
<dbReference type="Proteomes" id="UP000805193">
    <property type="component" value="Unassembled WGS sequence"/>
</dbReference>